<dbReference type="GO" id="GO:0003677">
    <property type="term" value="F:DNA binding"/>
    <property type="evidence" value="ECO:0007669"/>
    <property type="project" value="UniProtKB-KW"/>
</dbReference>
<dbReference type="Pfam" id="PF13384">
    <property type="entry name" value="HTH_23"/>
    <property type="match status" value="1"/>
</dbReference>
<dbReference type="OrthoDB" id="3512717at2"/>
<comment type="caution">
    <text evidence="1">The sequence shown here is derived from an EMBL/GenBank/DDBJ whole genome shotgun (WGS) entry which is preliminary data.</text>
</comment>
<gene>
    <name evidence="1" type="ORF">CLV70_108197</name>
</gene>
<dbReference type="InterPro" id="IPR009057">
    <property type="entry name" value="Homeodomain-like_sf"/>
</dbReference>
<accession>A0A2T0S4Q1</accession>
<keyword evidence="2" id="KW-1185">Reference proteome</keyword>
<keyword evidence="1" id="KW-0371">Homeobox</keyword>
<reference evidence="1 2" key="1">
    <citation type="submission" date="2018-03" db="EMBL/GenBank/DDBJ databases">
        <title>Genomic Encyclopedia of Archaeal and Bacterial Type Strains, Phase II (KMG-II): from individual species to whole genera.</title>
        <authorList>
            <person name="Goeker M."/>
        </authorList>
    </citation>
    <scope>NUCLEOTIDE SEQUENCE [LARGE SCALE GENOMIC DNA]</scope>
    <source>
        <strain evidence="1 2">DSM 45348</strain>
    </source>
</reference>
<dbReference type="SUPFAM" id="SSF46689">
    <property type="entry name" value="Homeodomain-like"/>
    <property type="match status" value="1"/>
</dbReference>
<organism evidence="1 2">
    <name type="scientific">Pseudosporangium ferrugineum</name>
    <dbReference type="NCBI Taxonomy" id="439699"/>
    <lineage>
        <taxon>Bacteria</taxon>
        <taxon>Bacillati</taxon>
        <taxon>Actinomycetota</taxon>
        <taxon>Actinomycetes</taxon>
        <taxon>Micromonosporales</taxon>
        <taxon>Micromonosporaceae</taxon>
        <taxon>Pseudosporangium</taxon>
    </lineage>
</organism>
<name>A0A2T0S4Q1_9ACTN</name>
<dbReference type="Gene3D" id="1.10.10.60">
    <property type="entry name" value="Homeodomain-like"/>
    <property type="match status" value="1"/>
</dbReference>
<protein>
    <submittedName>
        <fullName evidence="1">Homeodomain-like domain-containing protein</fullName>
    </submittedName>
</protein>
<keyword evidence="1" id="KW-0238">DNA-binding</keyword>
<dbReference type="Proteomes" id="UP000239209">
    <property type="component" value="Unassembled WGS sequence"/>
</dbReference>
<evidence type="ECO:0000313" key="1">
    <source>
        <dbReference type="EMBL" id="PRY28404.1"/>
    </source>
</evidence>
<sequence>MSLAQLRTHFGVGRDTMAAWLWNEPTPEWTRRPNAKDDLRAEAVALRRDGHTVPDIATKLGVAKSTAYLWVRHLPLDESSERARERRSEHSRRISETRWEPLRQKRDAERAATNAAEAAWVGELSDREVKLLGAVAYWCEGAKAKPWRPNNCHAMFINSDPCLIQLFIRFAELMGVDRRNLKCRVSIHQSADAEVAGRWWAEVVGVPFELFRPPTLKTHNPSTVRHHVGDAYRGCLIVEVPKSRELYWRTEGMMRGIASATGGEGDASM</sequence>
<dbReference type="AlphaFoldDB" id="A0A2T0S4Q1"/>
<proteinExistence type="predicted"/>
<evidence type="ECO:0000313" key="2">
    <source>
        <dbReference type="Proteomes" id="UP000239209"/>
    </source>
</evidence>
<dbReference type="EMBL" id="PVZG01000008">
    <property type="protein sequence ID" value="PRY28404.1"/>
    <property type="molecule type" value="Genomic_DNA"/>
</dbReference>